<dbReference type="EMBL" id="FXYF01000017">
    <property type="protein sequence ID" value="SMX49731.1"/>
    <property type="molecule type" value="Genomic_DNA"/>
</dbReference>
<dbReference type="RefSeq" id="WP_094023152.1">
    <property type="nucleotide sequence ID" value="NZ_FXYF01000017.1"/>
</dbReference>
<dbReference type="Gene3D" id="1.10.760.10">
    <property type="entry name" value="Cytochrome c-like domain"/>
    <property type="match status" value="1"/>
</dbReference>
<keyword evidence="3 4" id="KW-0408">Iron</keyword>
<organism evidence="6 7">
    <name type="scientific">Maliponia aquimaris</name>
    <dbReference type="NCBI Taxonomy" id="1673631"/>
    <lineage>
        <taxon>Bacteria</taxon>
        <taxon>Pseudomonadati</taxon>
        <taxon>Pseudomonadota</taxon>
        <taxon>Alphaproteobacteria</taxon>
        <taxon>Rhodobacterales</taxon>
        <taxon>Paracoccaceae</taxon>
        <taxon>Maliponia</taxon>
    </lineage>
</organism>
<dbReference type="SUPFAM" id="SSF46626">
    <property type="entry name" value="Cytochrome c"/>
    <property type="match status" value="1"/>
</dbReference>
<evidence type="ECO:0000313" key="6">
    <source>
        <dbReference type="EMBL" id="SMX49731.1"/>
    </source>
</evidence>
<sequence length="152" mass="16245">MDKLTGLFAAVVIIGGATAGYQFFGKSETVVGHSMTPPDTRSIAEGDPIVEVKLPAELSAQASIGKNVFEAKCVECHGTNAAGRNGMAPPLVHKIYEPSHHSDMAFIMAAQNGVRAHHWNFGNMPRIEGLTEGDVKMVAAYVRELQRANGIN</sequence>
<dbReference type="InterPro" id="IPR036909">
    <property type="entry name" value="Cyt_c-like_dom_sf"/>
</dbReference>
<dbReference type="InterPro" id="IPR009056">
    <property type="entry name" value="Cyt_c-like_dom"/>
</dbReference>
<gene>
    <name evidence="6" type="ORF">MAA8898_04413</name>
</gene>
<keyword evidence="1 4" id="KW-0349">Heme</keyword>
<dbReference type="AlphaFoldDB" id="A0A238L4I3"/>
<keyword evidence="7" id="KW-1185">Reference proteome</keyword>
<evidence type="ECO:0000313" key="7">
    <source>
        <dbReference type="Proteomes" id="UP000207598"/>
    </source>
</evidence>
<dbReference type="OrthoDB" id="7854060at2"/>
<proteinExistence type="predicted"/>
<evidence type="ECO:0000256" key="2">
    <source>
        <dbReference type="ARBA" id="ARBA00022723"/>
    </source>
</evidence>
<evidence type="ECO:0000256" key="1">
    <source>
        <dbReference type="ARBA" id="ARBA00022617"/>
    </source>
</evidence>
<dbReference type="GO" id="GO:0009055">
    <property type="term" value="F:electron transfer activity"/>
    <property type="evidence" value="ECO:0007669"/>
    <property type="project" value="InterPro"/>
</dbReference>
<evidence type="ECO:0000259" key="5">
    <source>
        <dbReference type="PROSITE" id="PS51007"/>
    </source>
</evidence>
<reference evidence="6 7" key="1">
    <citation type="submission" date="2017-05" db="EMBL/GenBank/DDBJ databases">
        <authorList>
            <person name="Song R."/>
            <person name="Chenine A.L."/>
            <person name="Ruprecht R.M."/>
        </authorList>
    </citation>
    <scope>NUCLEOTIDE SEQUENCE [LARGE SCALE GENOMIC DNA]</scope>
    <source>
        <strain evidence="6 7">CECT 8898</strain>
    </source>
</reference>
<name>A0A238L4I3_9RHOB</name>
<accession>A0A238L4I3</accession>
<protein>
    <submittedName>
        <fullName evidence="6">Cytochrome c</fullName>
    </submittedName>
</protein>
<feature type="domain" description="Cytochrome c" evidence="5">
    <location>
        <begin position="60"/>
        <end position="146"/>
    </location>
</feature>
<dbReference type="PROSITE" id="PS51007">
    <property type="entry name" value="CYTC"/>
    <property type="match status" value="1"/>
</dbReference>
<evidence type="ECO:0000256" key="3">
    <source>
        <dbReference type="ARBA" id="ARBA00023004"/>
    </source>
</evidence>
<keyword evidence="2 4" id="KW-0479">Metal-binding</keyword>
<dbReference type="Pfam" id="PF00034">
    <property type="entry name" value="Cytochrom_C"/>
    <property type="match status" value="1"/>
</dbReference>
<evidence type="ECO:0000256" key="4">
    <source>
        <dbReference type="PROSITE-ProRule" id="PRU00433"/>
    </source>
</evidence>
<dbReference type="Proteomes" id="UP000207598">
    <property type="component" value="Unassembled WGS sequence"/>
</dbReference>
<dbReference type="GO" id="GO:0020037">
    <property type="term" value="F:heme binding"/>
    <property type="evidence" value="ECO:0007669"/>
    <property type="project" value="InterPro"/>
</dbReference>
<dbReference type="GO" id="GO:0046872">
    <property type="term" value="F:metal ion binding"/>
    <property type="evidence" value="ECO:0007669"/>
    <property type="project" value="UniProtKB-KW"/>
</dbReference>